<dbReference type="PANTHER" id="PTHR36025:SF1">
    <property type="entry name" value="DIHYDROOROTATE DEHYDROGENASE (DUF3598)"/>
    <property type="match status" value="1"/>
</dbReference>
<accession>A0A0D2N4W9</accession>
<dbReference type="KEGG" id="mng:MNEG_0579"/>
<feature type="compositionally biased region" description="Gly residues" evidence="1">
    <location>
        <begin position="573"/>
        <end position="584"/>
    </location>
</feature>
<dbReference type="AlphaFoldDB" id="A0A0D2N4W9"/>
<dbReference type="RefSeq" id="XP_013906391.1">
    <property type="nucleotide sequence ID" value="XM_014050937.1"/>
</dbReference>
<feature type="compositionally biased region" description="Gly residues" evidence="1">
    <location>
        <begin position="54"/>
        <end position="109"/>
    </location>
</feature>
<dbReference type="GeneID" id="25726697"/>
<feature type="region of interest" description="Disordered" evidence="1">
    <location>
        <begin position="259"/>
        <end position="297"/>
    </location>
</feature>
<feature type="compositionally biased region" description="Acidic residues" evidence="1">
    <location>
        <begin position="369"/>
        <end position="388"/>
    </location>
</feature>
<evidence type="ECO:0000313" key="3">
    <source>
        <dbReference type="Proteomes" id="UP000054498"/>
    </source>
</evidence>
<dbReference type="OrthoDB" id="1929023at2759"/>
<gene>
    <name evidence="2" type="ORF">MNEG_0579</name>
</gene>
<evidence type="ECO:0000256" key="1">
    <source>
        <dbReference type="SAM" id="MobiDB-lite"/>
    </source>
</evidence>
<dbReference type="PANTHER" id="PTHR36025">
    <property type="entry name" value="DIHYDROOROTATE DEHYDROGENASE (DUF3598)"/>
    <property type="match status" value="1"/>
</dbReference>
<name>A0A0D2N4W9_9CHLO</name>
<feature type="compositionally biased region" description="Low complexity" evidence="1">
    <location>
        <begin position="562"/>
        <end position="572"/>
    </location>
</feature>
<keyword evidence="3" id="KW-1185">Reference proteome</keyword>
<feature type="compositionally biased region" description="Low complexity" evidence="1">
    <location>
        <begin position="259"/>
        <end position="277"/>
    </location>
</feature>
<protein>
    <submittedName>
        <fullName evidence="2">Uncharacterized protein</fullName>
    </submittedName>
</protein>
<feature type="region of interest" description="Disordered" evidence="1">
    <location>
        <begin position="562"/>
        <end position="584"/>
    </location>
</feature>
<evidence type="ECO:0000313" key="2">
    <source>
        <dbReference type="EMBL" id="KIZ07372.1"/>
    </source>
</evidence>
<organism evidence="2 3">
    <name type="scientific">Monoraphidium neglectum</name>
    <dbReference type="NCBI Taxonomy" id="145388"/>
    <lineage>
        <taxon>Eukaryota</taxon>
        <taxon>Viridiplantae</taxon>
        <taxon>Chlorophyta</taxon>
        <taxon>core chlorophytes</taxon>
        <taxon>Chlorophyceae</taxon>
        <taxon>CS clade</taxon>
        <taxon>Sphaeropleales</taxon>
        <taxon>Selenastraceae</taxon>
        <taxon>Monoraphidium</taxon>
    </lineage>
</organism>
<proteinExistence type="predicted"/>
<reference evidence="2 3" key="1">
    <citation type="journal article" date="2013" name="BMC Genomics">
        <title>Reconstruction of the lipid metabolism for the microalga Monoraphidium neglectum from its genome sequence reveals characteristics suitable for biofuel production.</title>
        <authorList>
            <person name="Bogen C."/>
            <person name="Al-Dilaimi A."/>
            <person name="Albersmeier A."/>
            <person name="Wichmann J."/>
            <person name="Grundmann M."/>
            <person name="Rupp O."/>
            <person name="Lauersen K.J."/>
            <person name="Blifernez-Klassen O."/>
            <person name="Kalinowski J."/>
            <person name="Goesmann A."/>
            <person name="Mussgnug J.H."/>
            <person name="Kruse O."/>
        </authorList>
    </citation>
    <scope>NUCLEOTIDE SEQUENCE [LARGE SCALE GENOMIC DNA]</scope>
    <source>
        <strain evidence="2 3">SAG 48.87</strain>
    </source>
</reference>
<feature type="region of interest" description="Disordered" evidence="1">
    <location>
        <begin position="34"/>
        <end position="137"/>
    </location>
</feature>
<dbReference type="Proteomes" id="UP000054498">
    <property type="component" value="Unassembled WGS sequence"/>
</dbReference>
<feature type="region of interest" description="Disordered" evidence="1">
    <location>
        <begin position="452"/>
        <end position="478"/>
    </location>
</feature>
<sequence length="648" mass="65460">MAAISSRPPQLELRHYLSLGRAVESWRLPVHHRSLRQQHRRMQSVAAAAPKKQSGGGGSGGRAQGGGKTQRGFGDAGGNKRGSGSSGGGGGGSGGGSKGSSGQGGGGKGSDQKRQQQGGSKPASQQRQTVKAPPPAQVSGALQHKLLDELSGWEPAPAPLWGTFCGHLEGEWLGQYAAYTPWGGEDPLEGALGVGGGAALRDMQGDPEPVWADEKGRYLLHAYSRATEGRDAGHQEGDLFTRTTRRGAYLSELLAPTPAAATAAGDQQQQQQEAGAASSGGGGGGQDDEAEGFGYNADGAVVFDGGAYSVGPLDLGDLLDEEEEGPWADGDAAFDVGDGGAFGDGPSVEQLLDALPGGAQGLGDGVSAGDEDDGGVGGENDEAGEGEEDAELAGLPVSTVVVEQALVQGGQQRRRLVATLKLRRPPGGEIDVEVARMLLYVEHWSGPTAITGTPAAAAPLQQPPPSQAFGTAAPQLPRPAPGQLVGAWNAFGVSAAPVREEDPLTGEARDVWLYMSREERQEWAVPGYGAAGDGGGGDDGGSLWLPGGCVVTFRMVPDQQAAAGAASSNGSSSGSGSGDSGGNGKVGASSLGAAVAAAPAPRGIIMSFAWLIGEGTCLTVEREYTASGALLEVRHSSAVRGGWSGGRM</sequence>
<feature type="region of interest" description="Disordered" evidence="1">
    <location>
        <begin position="357"/>
        <end position="388"/>
    </location>
</feature>
<dbReference type="EMBL" id="KK100268">
    <property type="protein sequence ID" value="KIZ07372.1"/>
    <property type="molecule type" value="Genomic_DNA"/>
</dbReference>